<feature type="repeat" description="ANK" evidence="3">
    <location>
        <begin position="232"/>
        <end position="264"/>
    </location>
</feature>
<dbReference type="SMART" id="SM00248">
    <property type="entry name" value="ANK"/>
    <property type="match status" value="8"/>
</dbReference>
<dbReference type="PANTHER" id="PTHR24173:SF74">
    <property type="entry name" value="ANKYRIN REPEAT DOMAIN-CONTAINING PROTEIN 16"/>
    <property type="match status" value="1"/>
</dbReference>
<dbReference type="AlphaFoldDB" id="A0A1Q9CHG6"/>
<feature type="repeat" description="ANK" evidence="3">
    <location>
        <begin position="129"/>
        <end position="161"/>
    </location>
</feature>
<keyword evidence="2 3" id="KW-0040">ANK repeat</keyword>
<feature type="repeat" description="ANK" evidence="3">
    <location>
        <begin position="195"/>
        <end position="227"/>
    </location>
</feature>
<dbReference type="Gene3D" id="1.25.40.20">
    <property type="entry name" value="Ankyrin repeat-containing domain"/>
    <property type="match status" value="4"/>
</dbReference>
<reference evidence="5 6" key="1">
    <citation type="submission" date="2016-02" db="EMBL/GenBank/DDBJ databases">
        <title>Genome analysis of coral dinoflagellate symbionts highlights evolutionary adaptations to a symbiotic lifestyle.</title>
        <authorList>
            <person name="Aranda M."/>
            <person name="Li Y."/>
            <person name="Liew Y.J."/>
            <person name="Baumgarten S."/>
            <person name="Simakov O."/>
            <person name="Wilson M."/>
            <person name="Piel J."/>
            <person name="Ashoor H."/>
            <person name="Bougouffa S."/>
            <person name="Bajic V.B."/>
            <person name="Ryu T."/>
            <person name="Ravasi T."/>
            <person name="Bayer T."/>
            <person name="Micklem G."/>
            <person name="Kim H."/>
            <person name="Bhak J."/>
            <person name="Lajeunesse T.C."/>
            <person name="Voolstra C.R."/>
        </authorList>
    </citation>
    <scope>NUCLEOTIDE SEQUENCE [LARGE SCALE GENOMIC DNA]</scope>
    <source>
        <strain evidence="5 6">CCMP2467</strain>
    </source>
</reference>
<dbReference type="OMA" id="FAWEEAK"/>
<dbReference type="Proteomes" id="UP000186817">
    <property type="component" value="Unassembled WGS sequence"/>
</dbReference>
<gene>
    <name evidence="5" type="primary">ANKRD17</name>
    <name evidence="5" type="ORF">AK812_SmicGene36977</name>
</gene>
<feature type="repeat" description="ANK" evidence="3">
    <location>
        <begin position="58"/>
        <end position="90"/>
    </location>
</feature>
<evidence type="ECO:0000313" key="6">
    <source>
        <dbReference type="Proteomes" id="UP000186817"/>
    </source>
</evidence>
<feature type="repeat" description="ANK" evidence="3">
    <location>
        <begin position="265"/>
        <end position="297"/>
    </location>
</feature>
<dbReference type="OrthoDB" id="366390at2759"/>
<evidence type="ECO:0000256" key="3">
    <source>
        <dbReference type="PROSITE-ProRule" id="PRU00023"/>
    </source>
</evidence>
<evidence type="ECO:0000256" key="4">
    <source>
        <dbReference type="SAM" id="MobiDB-lite"/>
    </source>
</evidence>
<accession>A0A1Q9CHG6</accession>
<dbReference type="PROSITE" id="PS50297">
    <property type="entry name" value="ANK_REP_REGION"/>
    <property type="match status" value="8"/>
</dbReference>
<dbReference type="Pfam" id="PF13637">
    <property type="entry name" value="Ank_4"/>
    <property type="match status" value="1"/>
</dbReference>
<comment type="caution">
    <text evidence="5">The sequence shown here is derived from an EMBL/GenBank/DDBJ whole genome shotgun (WGS) entry which is preliminary data.</text>
</comment>
<keyword evidence="6" id="KW-1185">Reference proteome</keyword>
<dbReference type="EMBL" id="LSRX01001199">
    <property type="protein sequence ID" value="OLP82369.1"/>
    <property type="molecule type" value="Genomic_DNA"/>
</dbReference>
<name>A0A1Q9CHG6_SYMMI</name>
<feature type="repeat" description="ANK" evidence="3">
    <location>
        <begin position="298"/>
        <end position="330"/>
    </location>
</feature>
<protein>
    <submittedName>
        <fullName evidence="5">Ankyrin repeat domain-containing protein 17</fullName>
    </submittedName>
</protein>
<keyword evidence="1" id="KW-0677">Repeat</keyword>
<dbReference type="SUPFAM" id="SSF48403">
    <property type="entry name" value="Ankyrin repeat"/>
    <property type="match status" value="1"/>
</dbReference>
<feature type="repeat" description="ANK" evidence="3">
    <location>
        <begin position="95"/>
        <end position="127"/>
    </location>
</feature>
<dbReference type="Pfam" id="PF12796">
    <property type="entry name" value="Ank_2"/>
    <property type="match status" value="2"/>
</dbReference>
<feature type="repeat" description="ANK" evidence="3">
    <location>
        <begin position="162"/>
        <end position="194"/>
    </location>
</feature>
<dbReference type="PRINTS" id="PR01415">
    <property type="entry name" value="ANKYRIN"/>
</dbReference>
<evidence type="ECO:0000313" key="5">
    <source>
        <dbReference type="EMBL" id="OLP82369.1"/>
    </source>
</evidence>
<sequence length="465" mass="49804">MLEDHVRRDNSMDLDLVLLTFVESSQERVDDLGSAAGDGRQVESMLQLPQDPNLFDSHGYRPLGRASFSGHIETVRLLLQAGADKDLAFNQGNDDGATALMAASYTGHVEVVRLLLQVGSDKELTTSINKFTALMMASDPGHVEVVRLLLEAGANMNCQDILGLTALMRASHEGRLDVGRVMLEAGADKDLADNSTTTALMYASWKGHVEVVRLLLEAGADKDLVTRMVPYSGDTALILPSREAHVQVVHLLLGAAADTNLRNDNGATALIEASWQGHVEVVRLLLDAGADTDLADSRGNTALIKALLQGHVEVVRTLLEAGADKYATPNSGRPDWMLASASRAERPPPEDGDPGTLYAAPKQRAARGDNGASARSAVSGSPVHLEVPLGETRKVEELLADDRFLDSLAGKLANRLGGLGLQAYPGVGRNTLWEFLQLHGVPADFIKVCQSLHDHTTFIVGVQEG</sequence>
<evidence type="ECO:0000256" key="1">
    <source>
        <dbReference type="ARBA" id="ARBA00022737"/>
    </source>
</evidence>
<dbReference type="PROSITE" id="PS50088">
    <property type="entry name" value="ANK_REPEAT"/>
    <property type="match status" value="8"/>
</dbReference>
<dbReference type="InterPro" id="IPR036770">
    <property type="entry name" value="Ankyrin_rpt-contain_sf"/>
</dbReference>
<evidence type="ECO:0000256" key="2">
    <source>
        <dbReference type="ARBA" id="ARBA00023043"/>
    </source>
</evidence>
<feature type="region of interest" description="Disordered" evidence="4">
    <location>
        <begin position="341"/>
        <end position="379"/>
    </location>
</feature>
<dbReference type="PANTHER" id="PTHR24173">
    <property type="entry name" value="ANKYRIN REPEAT CONTAINING"/>
    <property type="match status" value="1"/>
</dbReference>
<dbReference type="InterPro" id="IPR002110">
    <property type="entry name" value="Ankyrin_rpt"/>
</dbReference>
<organism evidence="5 6">
    <name type="scientific">Symbiodinium microadriaticum</name>
    <name type="common">Dinoflagellate</name>
    <name type="synonym">Zooxanthella microadriatica</name>
    <dbReference type="NCBI Taxonomy" id="2951"/>
    <lineage>
        <taxon>Eukaryota</taxon>
        <taxon>Sar</taxon>
        <taxon>Alveolata</taxon>
        <taxon>Dinophyceae</taxon>
        <taxon>Suessiales</taxon>
        <taxon>Symbiodiniaceae</taxon>
        <taxon>Symbiodinium</taxon>
    </lineage>
</organism>
<proteinExistence type="predicted"/>